<reference evidence="2 3" key="1">
    <citation type="submission" date="2016-10" db="EMBL/GenBank/DDBJ databases">
        <authorList>
            <person name="de Groot N.N."/>
        </authorList>
    </citation>
    <scope>NUCLEOTIDE SEQUENCE [LARGE SCALE GENOMIC DNA]</scope>
    <source>
        <strain evidence="2 3">DSM 25584</strain>
    </source>
</reference>
<dbReference type="Pfam" id="PF01323">
    <property type="entry name" value="DSBA"/>
    <property type="match status" value="1"/>
</dbReference>
<organism evidence="2 3">
    <name type="scientific">Limimonas halophila</name>
    <dbReference type="NCBI Taxonomy" id="1082479"/>
    <lineage>
        <taxon>Bacteria</taxon>
        <taxon>Pseudomonadati</taxon>
        <taxon>Pseudomonadota</taxon>
        <taxon>Alphaproteobacteria</taxon>
        <taxon>Rhodospirillales</taxon>
        <taxon>Rhodovibrionaceae</taxon>
        <taxon>Limimonas</taxon>
    </lineage>
</organism>
<dbReference type="RefSeq" id="WP_090018834.1">
    <property type="nucleotide sequence ID" value="NZ_FNCE01000002.1"/>
</dbReference>
<dbReference type="OrthoDB" id="9799122at2"/>
<name>A0A1G7NJJ8_9PROT</name>
<protein>
    <submittedName>
        <fullName evidence="2">Predicted dithiol-disulfide isomerase, DsbA family</fullName>
    </submittedName>
</protein>
<dbReference type="EMBL" id="FNCE01000002">
    <property type="protein sequence ID" value="SDF74244.1"/>
    <property type="molecule type" value="Genomic_DNA"/>
</dbReference>
<evidence type="ECO:0000259" key="1">
    <source>
        <dbReference type="Pfam" id="PF01323"/>
    </source>
</evidence>
<dbReference type="GO" id="GO:0016491">
    <property type="term" value="F:oxidoreductase activity"/>
    <property type="evidence" value="ECO:0007669"/>
    <property type="project" value="InterPro"/>
</dbReference>
<dbReference type="AlphaFoldDB" id="A0A1G7NJJ8"/>
<dbReference type="GO" id="GO:0016853">
    <property type="term" value="F:isomerase activity"/>
    <property type="evidence" value="ECO:0007669"/>
    <property type="project" value="UniProtKB-KW"/>
</dbReference>
<evidence type="ECO:0000313" key="2">
    <source>
        <dbReference type="EMBL" id="SDF74244.1"/>
    </source>
</evidence>
<accession>A0A1G7NJJ8</accession>
<dbReference type="Gene3D" id="3.40.30.10">
    <property type="entry name" value="Glutaredoxin"/>
    <property type="match status" value="1"/>
</dbReference>
<proteinExistence type="predicted"/>
<dbReference type="PANTHER" id="PTHR13887">
    <property type="entry name" value="GLUTATHIONE S-TRANSFERASE KAPPA"/>
    <property type="match status" value="1"/>
</dbReference>
<dbReference type="InterPro" id="IPR036249">
    <property type="entry name" value="Thioredoxin-like_sf"/>
</dbReference>
<dbReference type="PANTHER" id="PTHR13887:SF41">
    <property type="entry name" value="THIOREDOXIN SUPERFAMILY PROTEIN"/>
    <property type="match status" value="1"/>
</dbReference>
<dbReference type="Proteomes" id="UP000199415">
    <property type="component" value="Unassembled WGS sequence"/>
</dbReference>
<dbReference type="InterPro" id="IPR001853">
    <property type="entry name" value="DSBA-like_thioredoxin_dom"/>
</dbReference>
<evidence type="ECO:0000313" key="3">
    <source>
        <dbReference type="Proteomes" id="UP000199415"/>
    </source>
</evidence>
<sequence length="216" mass="23954">MHLDIFSDPICPWCLIGKRRLERALAERPEPELTIRWRAFQLNPDMPRAGMDRTDYVVRKFGSMDNANRVYDAVKAAAAEEGIPLALDRIQRTPNTLPAHQLIHLAGERGVQDTVVEDLFQAYFMRGEDVGEQDVLLAAARRAGMDEDVVRDALDRENALEIVQAEDQEARSAGIQGIPTFILNGEYALSGAQEPKVLHNLFDVGRTGSTEGVAAS</sequence>
<gene>
    <name evidence="2" type="ORF">SAMN05216241_102197</name>
</gene>
<feature type="domain" description="DSBA-like thioredoxin" evidence="1">
    <location>
        <begin position="3"/>
        <end position="201"/>
    </location>
</feature>
<dbReference type="STRING" id="1082479.SAMN05216241_102197"/>
<keyword evidence="2" id="KW-0413">Isomerase</keyword>
<dbReference type="CDD" id="cd03024">
    <property type="entry name" value="DsbA_FrnE"/>
    <property type="match status" value="1"/>
</dbReference>
<keyword evidence="3" id="KW-1185">Reference proteome</keyword>
<dbReference type="SUPFAM" id="SSF52833">
    <property type="entry name" value="Thioredoxin-like"/>
    <property type="match status" value="1"/>
</dbReference>